<feature type="domain" description="Glutamine amidotransferase" evidence="2">
    <location>
        <begin position="3"/>
        <end position="187"/>
    </location>
</feature>
<name>A0A2N5GIP0_9BACI</name>
<dbReference type="Proteomes" id="UP000235114">
    <property type="component" value="Unassembled WGS sequence"/>
</dbReference>
<evidence type="ECO:0000313" key="6">
    <source>
        <dbReference type="Proteomes" id="UP000235114"/>
    </source>
</evidence>
<dbReference type="GO" id="GO:0004049">
    <property type="term" value="F:anthranilate synthase activity"/>
    <property type="evidence" value="ECO:0007669"/>
    <property type="project" value="TreeGrafter"/>
</dbReference>
<dbReference type="OrthoDB" id="9804328at2"/>
<dbReference type="GO" id="GO:0000162">
    <property type="term" value="P:L-tryptophan biosynthetic process"/>
    <property type="evidence" value="ECO:0007669"/>
    <property type="project" value="TreeGrafter"/>
</dbReference>
<reference evidence="4 6" key="2">
    <citation type="submission" date="2017-12" db="EMBL/GenBank/DDBJ databases">
        <title>Comparative Functional Genomics of Dry Heat Resistant strains isolated from the Viking Spacecraft.</title>
        <authorList>
            <person name="Seuylemezian A."/>
            <person name="Cooper K."/>
            <person name="Vaishampayan P."/>
        </authorList>
    </citation>
    <scope>NUCLEOTIDE SEQUENCE [LARGE SCALE GENOMIC DNA]</scope>
    <source>
        <strain evidence="4 6">ATCC 29669</strain>
    </source>
</reference>
<dbReference type="SUPFAM" id="SSF52317">
    <property type="entry name" value="Class I glutamine amidotransferase-like"/>
    <property type="match status" value="1"/>
</dbReference>
<dbReference type="CDD" id="cd01743">
    <property type="entry name" value="GATase1_Anthranilate_Synthase"/>
    <property type="match status" value="1"/>
</dbReference>
<protein>
    <submittedName>
        <fullName evidence="3">Aminodeoxychorismate/anthranilate synthase component II</fullName>
    </submittedName>
</protein>
<dbReference type="PRINTS" id="PR00099">
    <property type="entry name" value="CPSGATASE"/>
</dbReference>
<keyword evidence="1" id="KW-0315">Glutamine amidotransferase</keyword>
<dbReference type="PROSITE" id="PS51273">
    <property type="entry name" value="GATASE_TYPE_1"/>
    <property type="match status" value="1"/>
</dbReference>
<evidence type="ECO:0000259" key="2">
    <source>
        <dbReference type="Pfam" id="PF00117"/>
    </source>
</evidence>
<dbReference type="PRINTS" id="PR00096">
    <property type="entry name" value="GATASE"/>
</dbReference>
<dbReference type="Gene3D" id="3.40.50.880">
    <property type="match status" value="1"/>
</dbReference>
<dbReference type="InterPro" id="IPR006221">
    <property type="entry name" value="TrpG/PapA_dom"/>
</dbReference>
<dbReference type="NCBIfam" id="TIGR00566">
    <property type="entry name" value="trpG_papA"/>
    <property type="match status" value="1"/>
</dbReference>
<dbReference type="EMBL" id="PGVD01000067">
    <property type="protein sequence ID" value="PLR91174.1"/>
    <property type="molecule type" value="Genomic_DNA"/>
</dbReference>
<proteinExistence type="predicted"/>
<evidence type="ECO:0000313" key="3">
    <source>
        <dbReference type="EMBL" id="PLR80886.1"/>
    </source>
</evidence>
<dbReference type="Pfam" id="PF00117">
    <property type="entry name" value="GATase"/>
    <property type="match status" value="1"/>
</dbReference>
<reference evidence="3 5" key="1">
    <citation type="submission" date="2017-11" db="EMBL/GenBank/DDBJ databases">
        <title>Comparitive Functional Genomics of Dry Heat Resistant strains isolated from the Viking Spacecraft.</title>
        <authorList>
            <person name="Seuylemezian A."/>
            <person name="Cooper K."/>
            <person name="Vaishampayan P."/>
        </authorList>
    </citation>
    <scope>NUCLEOTIDE SEQUENCE [LARGE SCALE GENOMIC DNA]</scope>
    <source>
        <strain evidence="3 5">M4.6</strain>
    </source>
</reference>
<gene>
    <name evidence="3" type="ORF">CU635_16600</name>
    <name evidence="4" type="ORF">CVD25_19485</name>
</gene>
<keyword evidence="6" id="KW-1185">Reference proteome</keyword>
<comment type="caution">
    <text evidence="3">The sequence shown here is derived from an EMBL/GenBank/DDBJ whole genome shotgun (WGS) entry which is preliminary data.</text>
</comment>
<sequence length="203" mass="22765">MILLIDNYDSFTYNLYQYFGELGETVTVVRNDEISIEQIQQLKPEAIVLSPGPGRPEAAGICIETITTFYKQIPILGICLGHQAIGYAFGAKIDVAKKIMHGKISQLTHSGTYIFQYLSQPIEAMRYHSLVISRGTLPEEFQILARSMDDQEIMAVKHEGYPLFGMQFHPESIGTGLGKQILKNFLSEIGREFEDENVSSKAI</sequence>
<dbReference type="Proteomes" id="UP000234951">
    <property type="component" value="Unassembled WGS sequence"/>
</dbReference>
<dbReference type="PRINTS" id="PR00097">
    <property type="entry name" value="ANTSNTHASEII"/>
</dbReference>
<dbReference type="InterPro" id="IPR029062">
    <property type="entry name" value="Class_I_gatase-like"/>
</dbReference>
<evidence type="ECO:0000256" key="1">
    <source>
        <dbReference type="ARBA" id="ARBA00022962"/>
    </source>
</evidence>
<dbReference type="RefSeq" id="WP_101578500.1">
    <property type="nucleotide sequence ID" value="NZ_PGVA01000043.1"/>
</dbReference>
<dbReference type="FunFam" id="3.40.50.880:FF:000003">
    <property type="entry name" value="Anthranilate synthase component II"/>
    <property type="match status" value="1"/>
</dbReference>
<dbReference type="InterPro" id="IPR050472">
    <property type="entry name" value="Anth_synth/Amidotransfase"/>
</dbReference>
<evidence type="ECO:0000313" key="5">
    <source>
        <dbReference type="Proteomes" id="UP000234951"/>
    </source>
</evidence>
<evidence type="ECO:0000313" key="4">
    <source>
        <dbReference type="EMBL" id="PLR91174.1"/>
    </source>
</evidence>
<dbReference type="InterPro" id="IPR017926">
    <property type="entry name" value="GATASE"/>
</dbReference>
<dbReference type="PANTHER" id="PTHR43418:SF4">
    <property type="entry name" value="MULTIFUNCTIONAL TRYPTOPHAN BIOSYNTHESIS PROTEIN"/>
    <property type="match status" value="1"/>
</dbReference>
<dbReference type="GO" id="GO:0005829">
    <property type="term" value="C:cytosol"/>
    <property type="evidence" value="ECO:0007669"/>
    <property type="project" value="TreeGrafter"/>
</dbReference>
<dbReference type="PANTHER" id="PTHR43418">
    <property type="entry name" value="MULTIFUNCTIONAL TRYPTOPHAN BIOSYNTHESIS PROTEIN-RELATED"/>
    <property type="match status" value="1"/>
</dbReference>
<accession>A0A2N5GIP0</accession>
<organism evidence="3 5">
    <name type="scientific">Bacillus canaveralius</name>
    <dbReference type="NCBI Taxonomy" id="1403243"/>
    <lineage>
        <taxon>Bacteria</taxon>
        <taxon>Bacillati</taxon>
        <taxon>Bacillota</taxon>
        <taxon>Bacilli</taxon>
        <taxon>Bacillales</taxon>
        <taxon>Bacillaceae</taxon>
        <taxon>Bacillus</taxon>
    </lineage>
</organism>
<dbReference type="EMBL" id="PGVA01000043">
    <property type="protein sequence ID" value="PLR80886.1"/>
    <property type="molecule type" value="Genomic_DNA"/>
</dbReference>
<dbReference type="AlphaFoldDB" id="A0A2N5GIP0"/>